<dbReference type="Gene3D" id="3.30.300.130">
    <property type="entry name" value="Fe-S cluster assembly (FSCA)"/>
    <property type="match status" value="1"/>
</dbReference>
<dbReference type="InterPro" id="IPR011883">
    <property type="entry name" value="PaaD-like"/>
</dbReference>
<dbReference type="PANTHER" id="PTHR42831">
    <property type="entry name" value="FE-S PROTEIN MATURATION AUXILIARY FACTOR YITW"/>
    <property type="match status" value="1"/>
</dbReference>
<evidence type="ECO:0000313" key="3">
    <source>
        <dbReference type="EMBL" id="MBA4493405.1"/>
    </source>
</evidence>
<comment type="caution">
    <text evidence="3">The sequence shown here is derived from an EMBL/GenBank/DDBJ whole genome shotgun (WGS) entry which is preliminary data.</text>
</comment>
<dbReference type="SUPFAM" id="SSF117916">
    <property type="entry name" value="Fe-S cluster assembly (FSCA) domain-like"/>
    <property type="match status" value="1"/>
</dbReference>
<evidence type="ECO:0000259" key="2">
    <source>
        <dbReference type="Pfam" id="PF23451"/>
    </source>
</evidence>
<dbReference type="Proteomes" id="UP000535491">
    <property type="component" value="Unassembled WGS sequence"/>
</dbReference>
<dbReference type="PANTHER" id="PTHR42831:SF3">
    <property type="entry name" value="1,2-PHENYLACETYL-COA EPOXIDASE, SUBUNIT D-RELATED"/>
    <property type="match status" value="1"/>
</dbReference>
<reference evidence="3 4" key="1">
    <citation type="submission" date="2020-07" db="EMBL/GenBank/DDBJ databases">
        <authorList>
            <person name="Feng H."/>
        </authorList>
    </citation>
    <scope>NUCLEOTIDE SEQUENCE [LARGE SCALE GENOMIC DNA]</scope>
    <source>
        <strain evidence="4">s-10</strain>
    </source>
</reference>
<gene>
    <name evidence="3" type="primary">paaJ</name>
    <name evidence="3" type="ORF">H1191_03670</name>
</gene>
<dbReference type="Pfam" id="PF01883">
    <property type="entry name" value="FeS_assembly_P"/>
    <property type="match status" value="1"/>
</dbReference>
<name>A0A7W1WP07_9BACL</name>
<dbReference type="Pfam" id="PF23451">
    <property type="entry name" value="Zn_ribbon_PaaD"/>
    <property type="match status" value="1"/>
</dbReference>
<sequence>MFSLARGERKLGSLSAEQVWELLQEVKDPEIPSVSVVEMGMVYRVRIGQKWVEVELMPTFVGCPALDIIREKVSEQMLQQEGIEQVEVRFIFDPPWTSKRITPEGSRKLREFGIASPVGRDDDPLQLPACPYCGSAEGEVENLFGPTACRAIYYCKSCRQPFEGMKKV</sequence>
<organism evidence="3 4">
    <name type="scientific">Paenactinomyces guangxiensis</name>
    <dbReference type="NCBI Taxonomy" id="1490290"/>
    <lineage>
        <taxon>Bacteria</taxon>
        <taxon>Bacillati</taxon>
        <taxon>Bacillota</taxon>
        <taxon>Bacilli</taxon>
        <taxon>Bacillales</taxon>
        <taxon>Thermoactinomycetaceae</taxon>
        <taxon>Paenactinomyces</taxon>
    </lineage>
</organism>
<feature type="domain" description="PaaD zinc beta ribbon" evidence="2">
    <location>
        <begin position="129"/>
        <end position="166"/>
    </location>
</feature>
<dbReference type="AlphaFoldDB" id="A0A7W1WP07"/>
<dbReference type="InterPro" id="IPR002744">
    <property type="entry name" value="MIP18-like"/>
</dbReference>
<dbReference type="NCBIfam" id="TIGR02159">
    <property type="entry name" value="PA_CoA_Oxy4"/>
    <property type="match status" value="1"/>
</dbReference>
<feature type="domain" description="MIP18 family-like" evidence="1">
    <location>
        <begin position="17"/>
        <end position="88"/>
    </location>
</feature>
<evidence type="ECO:0000313" key="4">
    <source>
        <dbReference type="Proteomes" id="UP000535491"/>
    </source>
</evidence>
<dbReference type="RefSeq" id="WP_181750638.1">
    <property type="nucleotide sequence ID" value="NZ_JACEIQ010000002.1"/>
</dbReference>
<evidence type="ECO:0000259" key="1">
    <source>
        <dbReference type="Pfam" id="PF01883"/>
    </source>
</evidence>
<protein>
    <submittedName>
        <fullName evidence="3">Phenylacetate-CoA oxygenase subunit PaaJ</fullName>
    </submittedName>
</protein>
<dbReference type="EMBL" id="JACEIQ010000002">
    <property type="protein sequence ID" value="MBA4493405.1"/>
    <property type="molecule type" value="Genomic_DNA"/>
</dbReference>
<keyword evidence="4" id="KW-1185">Reference proteome</keyword>
<accession>A0A7W1WP07</accession>
<proteinExistence type="predicted"/>
<dbReference type="InterPro" id="IPR056572">
    <property type="entry name" value="Zn_ribbon_PaaD"/>
</dbReference>
<dbReference type="InterPro" id="IPR034904">
    <property type="entry name" value="FSCA_dom_sf"/>
</dbReference>
<dbReference type="InterPro" id="IPR052339">
    <property type="entry name" value="Fe-S_Maturation_MIP18"/>
</dbReference>